<name>A0A914N0V2_MELIC</name>
<dbReference type="Proteomes" id="UP000887563">
    <property type="component" value="Unplaced"/>
</dbReference>
<dbReference type="PROSITE" id="PS51257">
    <property type="entry name" value="PROKAR_LIPOPROTEIN"/>
    <property type="match status" value="1"/>
</dbReference>
<dbReference type="GO" id="GO:0016020">
    <property type="term" value="C:membrane"/>
    <property type="evidence" value="ECO:0007669"/>
    <property type="project" value="InterPro"/>
</dbReference>
<dbReference type="InterPro" id="IPR036026">
    <property type="entry name" value="Seven-hairpin_glycosidases"/>
</dbReference>
<reference evidence="2" key="1">
    <citation type="submission" date="2022-11" db="UniProtKB">
        <authorList>
            <consortium name="WormBaseParasite"/>
        </authorList>
    </citation>
    <scope>IDENTIFICATION</scope>
</reference>
<dbReference type="GO" id="GO:0004571">
    <property type="term" value="F:mannosyl-oligosaccharide 1,2-alpha-mannosidase activity"/>
    <property type="evidence" value="ECO:0007669"/>
    <property type="project" value="InterPro"/>
</dbReference>
<dbReference type="WBParaSite" id="Minc3s02685g31183">
    <property type="protein sequence ID" value="Minc3s02685g31183"/>
    <property type="gene ID" value="Minc3s02685g31183"/>
</dbReference>
<proteinExistence type="predicted"/>
<dbReference type="GO" id="GO:0005509">
    <property type="term" value="F:calcium ion binding"/>
    <property type="evidence" value="ECO:0007669"/>
    <property type="project" value="InterPro"/>
</dbReference>
<accession>A0A914N0V2</accession>
<evidence type="ECO:0000313" key="1">
    <source>
        <dbReference type="Proteomes" id="UP000887563"/>
    </source>
</evidence>
<organism evidence="1 2">
    <name type="scientific">Meloidogyne incognita</name>
    <name type="common">Southern root-knot nematode worm</name>
    <name type="synonym">Oxyuris incognita</name>
    <dbReference type="NCBI Taxonomy" id="6306"/>
    <lineage>
        <taxon>Eukaryota</taxon>
        <taxon>Metazoa</taxon>
        <taxon>Ecdysozoa</taxon>
        <taxon>Nematoda</taxon>
        <taxon>Chromadorea</taxon>
        <taxon>Rhabditida</taxon>
        <taxon>Tylenchina</taxon>
        <taxon>Tylenchomorpha</taxon>
        <taxon>Tylenchoidea</taxon>
        <taxon>Meloidogynidae</taxon>
        <taxon>Meloidogyninae</taxon>
        <taxon>Meloidogyne</taxon>
        <taxon>Meloidogyne incognita group</taxon>
    </lineage>
</organism>
<dbReference type="SUPFAM" id="SSF48225">
    <property type="entry name" value="Seven-hairpin glycosidases"/>
    <property type="match status" value="1"/>
</dbReference>
<dbReference type="AlphaFoldDB" id="A0A914N0V2"/>
<sequence length="193" mass="22705">MKRVLYGSLVALGLSAGVHVAIPCSILYAISSCLSFLLRVLFSSRVSIRTFGGVSLGNLKFLNVFRNSIYWNVFSIYKKVIRWWFILNRSTWREQSKQIIRKKLSHFVIRWWFILNRSTWREQSKQIIRKKLSHFVCFFGKIIIICLKNINIIRTTWKSNPKITNYPKLCLSLFSFNFWVHPKTARGHNGAKS</sequence>
<keyword evidence="1" id="KW-1185">Reference proteome</keyword>
<protein>
    <submittedName>
        <fullName evidence="2">Candidate secreted effector</fullName>
    </submittedName>
</protein>
<evidence type="ECO:0000313" key="2">
    <source>
        <dbReference type="WBParaSite" id="Minc3s02685g31183"/>
    </source>
</evidence>